<gene>
    <name evidence="3" type="ORF">L195_g032250</name>
</gene>
<dbReference type="InterPro" id="IPR002156">
    <property type="entry name" value="RNaseH_domain"/>
</dbReference>
<dbReference type="InterPro" id="IPR036397">
    <property type="entry name" value="RNaseH_sf"/>
</dbReference>
<protein>
    <submittedName>
        <fullName evidence="3">Cytochrome p450</fullName>
    </submittedName>
</protein>
<dbReference type="InterPro" id="IPR044730">
    <property type="entry name" value="RNase_H-like_dom_plant"/>
</dbReference>
<accession>A0A2K3LCN6</accession>
<dbReference type="InterPro" id="IPR012337">
    <property type="entry name" value="RNaseH-like_sf"/>
</dbReference>
<feature type="region of interest" description="Disordered" evidence="1">
    <location>
        <begin position="217"/>
        <end position="247"/>
    </location>
</feature>
<dbReference type="GO" id="GO:0003676">
    <property type="term" value="F:nucleic acid binding"/>
    <property type="evidence" value="ECO:0007669"/>
    <property type="project" value="InterPro"/>
</dbReference>
<proteinExistence type="predicted"/>
<reference evidence="3 4" key="2">
    <citation type="journal article" date="2017" name="Front. Plant Sci.">
        <title>Gene Classification and Mining of Molecular Markers Useful in Red Clover (Trifolium pratense) Breeding.</title>
        <authorList>
            <person name="Istvanek J."/>
            <person name="Dluhosova J."/>
            <person name="Dluhos P."/>
            <person name="Patkova L."/>
            <person name="Nedelnik J."/>
            <person name="Repkova J."/>
        </authorList>
    </citation>
    <scope>NUCLEOTIDE SEQUENCE [LARGE SCALE GENOMIC DNA]</scope>
    <source>
        <strain evidence="4">cv. Tatra</strain>
        <tissue evidence="3">Young leaves</tissue>
    </source>
</reference>
<dbReference type="Pfam" id="PF13456">
    <property type="entry name" value="RVT_3"/>
    <property type="match status" value="1"/>
</dbReference>
<evidence type="ECO:0000259" key="2">
    <source>
        <dbReference type="Pfam" id="PF13456"/>
    </source>
</evidence>
<name>A0A2K3LCN6_TRIPR</name>
<dbReference type="AlphaFoldDB" id="A0A2K3LCN6"/>
<dbReference type="GO" id="GO:0004523">
    <property type="term" value="F:RNA-DNA hybrid ribonuclease activity"/>
    <property type="evidence" value="ECO:0007669"/>
    <property type="project" value="InterPro"/>
</dbReference>
<evidence type="ECO:0000313" key="4">
    <source>
        <dbReference type="Proteomes" id="UP000236291"/>
    </source>
</evidence>
<dbReference type="InterPro" id="IPR052929">
    <property type="entry name" value="RNase_H-like_EbsB-rel"/>
</dbReference>
<dbReference type="Gene3D" id="3.30.420.10">
    <property type="entry name" value="Ribonuclease H-like superfamily/Ribonuclease H"/>
    <property type="match status" value="1"/>
</dbReference>
<dbReference type="Proteomes" id="UP000236291">
    <property type="component" value="Unassembled WGS sequence"/>
</dbReference>
<dbReference type="SUPFAM" id="SSF53098">
    <property type="entry name" value="Ribonuclease H-like"/>
    <property type="match status" value="1"/>
</dbReference>
<dbReference type="PANTHER" id="PTHR47074">
    <property type="entry name" value="BNAC02G40300D PROTEIN"/>
    <property type="match status" value="1"/>
</dbReference>
<reference evidence="3 4" key="1">
    <citation type="journal article" date="2014" name="Am. J. Bot.">
        <title>Genome assembly and annotation for red clover (Trifolium pratense; Fabaceae).</title>
        <authorList>
            <person name="Istvanek J."/>
            <person name="Jaros M."/>
            <person name="Krenek A."/>
            <person name="Repkova J."/>
        </authorList>
    </citation>
    <scope>NUCLEOTIDE SEQUENCE [LARGE SCALE GENOMIC DNA]</scope>
    <source>
        <strain evidence="4">cv. Tatra</strain>
        <tissue evidence="3">Young leaves</tissue>
    </source>
</reference>
<feature type="domain" description="RNase H type-1" evidence="2">
    <location>
        <begin position="2"/>
        <end position="82"/>
    </location>
</feature>
<dbReference type="EMBL" id="ASHM01030418">
    <property type="protein sequence ID" value="PNX76305.1"/>
    <property type="molecule type" value="Genomic_DNA"/>
</dbReference>
<evidence type="ECO:0000256" key="1">
    <source>
        <dbReference type="SAM" id="MobiDB-lite"/>
    </source>
</evidence>
<dbReference type="CDD" id="cd06222">
    <property type="entry name" value="RNase_H_like"/>
    <property type="match status" value="1"/>
</dbReference>
<comment type="caution">
    <text evidence="3">The sequence shown here is derived from an EMBL/GenBank/DDBJ whole genome shotgun (WGS) entry which is preliminary data.</text>
</comment>
<dbReference type="PANTHER" id="PTHR47074:SF11">
    <property type="entry name" value="REVERSE TRANSCRIPTASE-LIKE PROTEIN"/>
    <property type="match status" value="1"/>
</dbReference>
<evidence type="ECO:0000313" key="3">
    <source>
        <dbReference type="EMBL" id="PNX76305.1"/>
    </source>
</evidence>
<organism evidence="3 4">
    <name type="scientific">Trifolium pratense</name>
    <name type="common">Red clover</name>
    <dbReference type="NCBI Taxonomy" id="57577"/>
    <lineage>
        <taxon>Eukaryota</taxon>
        <taxon>Viridiplantae</taxon>
        <taxon>Streptophyta</taxon>
        <taxon>Embryophyta</taxon>
        <taxon>Tracheophyta</taxon>
        <taxon>Spermatophyta</taxon>
        <taxon>Magnoliopsida</taxon>
        <taxon>eudicotyledons</taxon>
        <taxon>Gunneridae</taxon>
        <taxon>Pentapetalae</taxon>
        <taxon>rosids</taxon>
        <taxon>fabids</taxon>
        <taxon>Fabales</taxon>
        <taxon>Fabaceae</taxon>
        <taxon>Papilionoideae</taxon>
        <taxon>50 kb inversion clade</taxon>
        <taxon>NPAAA clade</taxon>
        <taxon>Hologalegina</taxon>
        <taxon>IRL clade</taxon>
        <taxon>Trifolieae</taxon>
        <taxon>Trifolium</taxon>
    </lineage>
</organism>
<sequence>MGEAMGLNAALDWLEELRILQVVIELDSQTIVKAIKDPQKIRKGWGNVVWRCVRFLRTNPRSSIEWVRMSCNQAAHVLASWAEQEPNKFWPNSAPRCILSIIQKDMDYEWIPALKIQFLNFISKLKHHLDFQTSKISEVSKVSNTLVTFVEKLQKSATTFIKLQDSVSHGMKMKGRVLVLKCMLAVETVIAEEQRNNQEGELALDNTEDQPFEIALTKSQKKTKKKQEQQDRMRVTLTRAGSRNLAK</sequence>